<dbReference type="PANTHER" id="PTHR12258">
    <property type="entry name" value="JANUS-A/JANUS-B"/>
    <property type="match status" value="1"/>
</dbReference>
<dbReference type="Proteomes" id="UP000001058">
    <property type="component" value="Unassembled WGS sequence"/>
</dbReference>
<comment type="similarity">
    <text evidence="2">Belongs to the janus family.</text>
</comment>
<dbReference type="GO" id="GO:0101006">
    <property type="term" value="F:protein histidine phosphatase activity"/>
    <property type="evidence" value="ECO:0007669"/>
    <property type="project" value="TreeGrafter"/>
</dbReference>
<dbReference type="GO" id="GO:0030154">
    <property type="term" value="P:cell differentiation"/>
    <property type="evidence" value="ECO:0007669"/>
    <property type="project" value="UniProtKB-KW"/>
</dbReference>
<dbReference type="PANTHER" id="PTHR12258:SF5">
    <property type="entry name" value="BCDNA.GH02250-RELATED"/>
    <property type="match status" value="1"/>
</dbReference>
<dbReference type="GO" id="GO:0005829">
    <property type="term" value="C:cytosol"/>
    <property type="evidence" value="ECO:0007669"/>
    <property type="project" value="TreeGrafter"/>
</dbReference>
<feature type="binding site" evidence="6">
    <location>
        <position position="13"/>
    </location>
    <ligand>
        <name>substrate</name>
    </ligand>
</feature>
<evidence type="ECO:0000256" key="4">
    <source>
        <dbReference type="ARBA" id="ARBA00022928"/>
    </source>
</evidence>
<dbReference type="InterPro" id="IPR038596">
    <property type="entry name" value="Janus_sf"/>
</dbReference>
<protein>
    <submittedName>
        <fullName evidence="7">Uncharacterized protein</fullName>
    </submittedName>
</protein>
<evidence type="ECO:0000256" key="3">
    <source>
        <dbReference type="ARBA" id="ARBA00022782"/>
    </source>
</evidence>
<feature type="non-terminal residue" evidence="7">
    <location>
        <position position="118"/>
    </location>
</feature>
<gene>
    <name evidence="7" type="ORF">VOLCADRAFT_37182</name>
</gene>
<dbReference type="GeneID" id="9623593"/>
<evidence type="ECO:0000313" key="7">
    <source>
        <dbReference type="EMBL" id="EFJ50132.1"/>
    </source>
</evidence>
<evidence type="ECO:0000256" key="6">
    <source>
        <dbReference type="PIRSR" id="PIRSR607702-2"/>
    </source>
</evidence>
<keyword evidence="3" id="KW-0221">Differentiation</keyword>
<evidence type="ECO:0000313" key="8">
    <source>
        <dbReference type="Proteomes" id="UP000001058"/>
    </source>
</evidence>
<dbReference type="KEGG" id="vcn:VOLCADRAFT_37182"/>
<dbReference type="Pfam" id="PF05005">
    <property type="entry name" value="Ocnus"/>
    <property type="match status" value="1"/>
</dbReference>
<evidence type="ECO:0000256" key="2">
    <source>
        <dbReference type="ARBA" id="ARBA00010971"/>
    </source>
</evidence>
<dbReference type="eggNOG" id="ENOG502S4DR">
    <property type="taxonomic scope" value="Eukaryota"/>
</dbReference>
<name>D8TR36_VOLCA</name>
<dbReference type="InParanoid" id="D8TR36"/>
<proteinExistence type="inferred from homology"/>
<evidence type="ECO:0000256" key="5">
    <source>
        <dbReference type="PIRSR" id="PIRSR607702-1"/>
    </source>
</evidence>
<organism evidence="8">
    <name type="scientific">Volvox carteri f. nagariensis</name>
    <dbReference type="NCBI Taxonomy" id="3068"/>
    <lineage>
        <taxon>Eukaryota</taxon>
        <taxon>Viridiplantae</taxon>
        <taxon>Chlorophyta</taxon>
        <taxon>core chlorophytes</taxon>
        <taxon>Chlorophyceae</taxon>
        <taxon>CS clade</taxon>
        <taxon>Chlamydomonadales</taxon>
        <taxon>Volvocaceae</taxon>
        <taxon>Volvox</taxon>
    </lineage>
</organism>
<dbReference type="InterPro" id="IPR007702">
    <property type="entry name" value="Janus"/>
</dbReference>
<reference evidence="7 8" key="1">
    <citation type="journal article" date="2010" name="Science">
        <title>Genomic analysis of organismal complexity in the multicellular green alga Volvox carteri.</title>
        <authorList>
            <person name="Prochnik S.E."/>
            <person name="Umen J."/>
            <person name="Nedelcu A.M."/>
            <person name="Hallmann A."/>
            <person name="Miller S.M."/>
            <person name="Nishii I."/>
            <person name="Ferris P."/>
            <person name="Kuo A."/>
            <person name="Mitros T."/>
            <person name="Fritz-Laylin L.K."/>
            <person name="Hellsten U."/>
            <person name="Chapman J."/>
            <person name="Simakov O."/>
            <person name="Rensing S.A."/>
            <person name="Terry A."/>
            <person name="Pangilinan J."/>
            <person name="Kapitonov V."/>
            <person name="Jurka J."/>
            <person name="Salamov A."/>
            <person name="Shapiro H."/>
            <person name="Schmutz J."/>
            <person name="Grimwood J."/>
            <person name="Lindquist E."/>
            <person name="Lucas S."/>
            <person name="Grigoriev I.V."/>
            <person name="Schmitt R."/>
            <person name="Kirk D."/>
            <person name="Rokhsar D.S."/>
        </authorList>
    </citation>
    <scope>NUCLEOTIDE SEQUENCE [LARGE SCALE GENOMIC DNA]</scope>
    <source>
        <strain evidence="8">f. Nagariensis / Eve</strain>
    </source>
</reference>
<comment type="function">
    <text evidence="1">JanA and janB regulate somatic sex differentiation.</text>
</comment>
<dbReference type="AlphaFoldDB" id="D8TR36"/>
<dbReference type="STRING" id="3068.D8TR36"/>
<dbReference type="OrthoDB" id="10249612at2759"/>
<dbReference type="GO" id="GO:0007548">
    <property type="term" value="P:sex differentiation"/>
    <property type="evidence" value="ECO:0007669"/>
    <property type="project" value="UniProtKB-KW"/>
</dbReference>
<feature type="active site" description="Proton acceptor" evidence="5">
    <location>
        <position position="43"/>
    </location>
</feature>
<dbReference type="RefSeq" id="XP_002948752.1">
    <property type="nucleotide sequence ID" value="XM_002948706.2"/>
</dbReference>
<sequence>IPQVVISSSGTFKYVLARLWDPKAEGDGRSKLLVWGDVRAAYHNDVLQKAKALARPLGLQVTPLGGGRINHDSDARAVQVYGYSAAFGPAPHEVTAAIIHKWFPLYDRQSVTVSYDGY</sequence>
<feature type="non-terminal residue" evidence="7">
    <location>
        <position position="1"/>
    </location>
</feature>
<keyword evidence="4" id="KW-0726">Sexual differentiation</keyword>
<dbReference type="Gene3D" id="3.50.20.20">
    <property type="entry name" value="Janus/Ocnus"/>
    <property type="match status" value="1"/>
</dbReference>
<dbReference type="SUPFAM" id="SSF143724">
    <property type="entry name" value="PHP14-like"/>
    <property type="match status" value="1"/>
</dbReference>
<dbReference type="EMBL" id="GL378332">
    <property type="protein sequence ID" value="EFJ50132.1"/>
    <property type="molecule type" value="Genomic_DNA"/>
</dbReference>
<evidence type="ECO:0000256" key="1">
    <source>
        <dbReference type="ARBA" id="ARBA00002508"/>
    </source>
</evidence>
<accession>D8TR36</accession>
<keyword evidence="8" id="KW-1185">Reference proteome</keyword>